<dbReference type="EMBL" id="GGFL01014154">
    <property type="protein sequence ID" value="MBW78332.1"/>
    <property type="molecule type" value="Transcribed_RNA"/>
</dbReference>
<protein>
    <recommendedName>
        <fullName evidence="3">Secreted protein</fullName>
    </recommendedName>
</protein>
<sequence>MVQHGHNTTLLPLRIYLWLIAISRSFSMINTSYGTAINAMVHYGAQNAPFEHSSVAMPWKWKSGKPGNLYFSLRRQRVFCLLFYEMLVKYRA</sequence>
<evidence type="ECO:0000256" key="1">
    <source>
        <dbReference type="SAM" id="SignalP"/>
    </source>
</evidence>
<evidence type="ECO:0000313" key="2">
    <source>
        <dbReference type="EMBL" id="MBW78332.1"/>
    </source>
</evidence>
<feature type="signal peptide" evidence="1">
    <location>
        <begin position="1"/>
        <end position="25"/>
    </location>
</feature>
<dbReference type="AlphaFoldDB" id="A0A2M4DL96"/>
<evidence type="ECO:0008006" key="3">
    <source>
        <dbReference type="Google" id="ProtNLM"/>
    </source>
</evidence>
<name>A0A2M4DL96_ANODA</name>
<keyword evidence="1" id="KW-0732">Signal</keyword>
<accession>A0A2M4DL96</accession>
<feature type="chain" id="PRO_5014882686" description="Secreted protein" evidence="1">
    <location>
        <begin position="26"/>
        <end position="92"/>
    </location>
</feature>
<reference evidence="2" key="1">
    <citation type="submission" date="2018-01" db="EMBL/GenBank/DDBJ databases">
        <title>An insight into the sialome of Amazonian anophelines.</title>
        <authorList>
            <person name="Ribeiro J.M."/>
            <person name="Scarpassa V."/>
            <person name="Calvo E."/>
        </authorList>
    </citation>
    <scope>NUCLEOTIDE SEQUENCE</scope>
</reference>
<proteinExistence type="predicted"/>
<organism evidence="2">
    <name type="scientific">Anopheles darlingi</name>
    <name type="common">Mosquito</name>
    <dbReference type="NCBI Taxonomy" id="43151"/>
    <lineage>
        <taxon>Eukaryota</taxon>
        <taxon>Metazoa</taxon>
        <taxon>Ecdysozoa</taxon>
        <taxon>Arthropoda</taxon>
        <taxon>Hexapoda</taxon>
        <taxon>Insecta</taxon>
        <taxon>Pterygota</taxon>
        <taxon>Neoptera</taxon>
        <taxon>Endopterygota</taxon>
        <taxon>Diptera</taxon>
        <taxon>Nematocera</taxon>
        <taxon>Culicoidea</taxon>
        <taxon>Culicidae</taxon>
        <taxon>Anophelinae</taxon>
        <taxon>Anopheles</taxon>
    </lineage>
</organism>